<name>A0ABX9BC86_9BACL</name>
<accession>A0ABX9BC86</accession>
<sequence>MIKDLLLADSKQYSVLLVFNDESKYIGQISMSEDKKWVKVKHQHGIEWVPLNEISSYSLSIPITPQ</sequence>
<gene>
    <name evidence="1" type="ORF">DET54_12124</name>
</gene>
<keyword evidence="2" id="KW-1185">Reference proteome</keyword>
<evidence type="ECO:0000313" key="1">
    <source>
        <dbReference type="EMBL" id="RAI85669.1"/>
    </source>
</evidence>
<dbReference type="EMBL" id="QLLI01000021">
    <property type="protein sequence ID" value="RAI85669.1"/>
    <property type="molecule type" value="Genomic_DNA"/>
</dbReference>
<evidence type="ECO:0000313" key="2">
    <source>
        <dbReference type="Proteomes" id="UP000248827"/>
    </source>
</evidence>
<reference evidence="1 2" key="1">
    <citation type="submission" date="2018-06" db="EMBL/GenBank/DDBJ databases">
        <title>Freshwater and sediment microbial communities from various areas in North America, analyzing microbe dynamics in response to fracking.</title>
        <authorList>
            <person name="Lamendella R."/>
        </authorList>
    </citation>
    <scope>NUCLEOTIDE SEQUENCE [LARGE SCALE GENOMIC DNA]</scope>
    <source>
        <strain evidence="1 2">NG-13</strain>
    </source>
</reference>
<comment type="caution">
    <text evidence="1">The sequence shown here is derived from an EMBL/GenBank/DDBJ whole genome shotgun (WGS) entry which is preliminary data.</text>
</comment>
<protein>
    <recommendedName>
        <fullName evidence="3">YolD-like protein</fullName>
    </recommendedName>
</protein>
<dbReference type="Proteomes" id="UP000248827">
    <property type="component" value="Unassembled WGS sequence"/>
</dbReference>
<evidence type="ECO:0008006" key="3">
    <source>
        <dbReference type="Google" id="ProtNLM"/>
    </source>
</evidence>
<organism evidence="1 2">
    <name type="scientific">Paenibacillus pabuli</name>
    <dbReference type="NCBI Taxonomy" id="1472"/>
    <lineage>
        <taxon>Bacteria</taxon>
        <taxon>Bacillati</taxon>
        <taxon>Bacillota</taxon>
        <taxon>Bacilli</taxon>
        <taxon>Bacillales</taxon>
        <taxon>Paenibacillaceae</taxon>
        <taxon>Paenibacillus</taxon>
    </lineage>
</organism>
<proteinExistence type="predicted"/>